<feature type="transmembrane region" description="Helical" evidence="6">
    <location>
        <begin position="348"/>
        <end position="373"/>
    </location>
</feature>
<protein>
    <recommendedName>
        <fullName evidence="11">ABC3 transporter permease protein domain-containing protein</fullName>
    </recommendedName>
</protein>
<evidence type="ECO:0000256" key="5">
    <source>
        <dbReference type="ARBA" id="ARBA00023136"/>
    </source>
</evidence>
<evidence type="ECO:0000256" key="4">
    <source>
        <dbReference type="ARBA" id="ARBA00022989"/>
    </source>
</evidence>
<dbReference type="InterPro" id="IPR003838">
    <property type="entry name" value="ABC3_permease_C"/>
</dbReference>
<dbReference type="Pfam" id="PF12704">
    <property type="entry name" value="MacB_PCD"/>
    <property type="match status" value="1"/>
</dbReference>
<dbReference type="Pfam" id="PF02687">
    <property type="entry name" value="FtsX"/>
    <property type="match status" value="2"/>
</dbReference>
<feature type="transmembrane region" description="Helical" evidence="6">
    <location>
        <begin position="721"/>
        <end position="744"/>
    </location>
</feature>
<name>A0A0L8ANG9_9BACT</name>
<keyword evidence="4 6" id="KW-1133">Transmembrane helix</keyword>
<dbReference type="PATRIC" id="fig|1566026.4.peg.2886"/>
<evidence type="ECO:0000259" key="7">
    <source>
        <dbReference type="Pfam" id="PF02687"/>
    </source>
</evidence>
<feature type="domain" description="MacB-like periplasmic core" evidence="8">
    <location>
        <begin position="21"/>
        <end position="209"/>
    </location>
</feature>
<evidence type="ECO:0000313" key="9">
    <source>
        <dbReference type="EMBL" id="KOF03707.1"/>
    </source>
</evidence>
<evidence type="ECO:0000256" key="2">
    <source>
        <dbReference type="ARBA" id="ARBA00022475"/>
    </source>
</evidence>
<feature type="transmembrane region" description="Helical" evidence="6">
    <location>
        <begin position="629"/>
        <end position="651"/>
    </location>
</feature>
<keyword evidence="10" id="KW-1185">Reference proteome</keyword>
<gene>
    <name evidence="9" type="ORF">OB69_05310</name>
</gene>
<dbReference type="PANTHER" id="PTHR30572">
    <property type="entry name" value="MEMBRANE COMPONENT OF TRANSPORTER-RELATED"/>
    <property type="match status" value="1"/>
</dbReference>
<dbReference type="GO" id="GO:0022857">
    <property type="term" value="F:transmembrane transporter activity"/>
    <property type="evidence" value="ECO:0007669"/>
    <property type="project" value="TreeGrafter"/>
</dbReference>
<comment type="subcellular location">
    <subcellularLocation>
        <location evidence="1">Cell membrane</location>
        <topology evidence="1">Multi-pass membrane protein</topology>
    </subcellularLocation>
</comment>
<dbReference type="EMBL" id="JSVA01000006">
    <property type="protein sequence ID" value="KOF03707.1"/>
    <property type="molecule type" value="Genomic_DNA"/>
</dbReference>
<comment type="caution">
    <text evidence="9">The sequence shown here is derived from an EMBL/GenBank/DDBJ whole genome shotgun (WGS) entry which is preliminary data.</text>
</comment>
<feature type="domain" description="ABC3 transporter permease C-terminal" evidence="7">
    <location>
        <begin position="258"/>
        <end position="373"/>
    </location>
</feature>
<evidence type="ECO:0000256" key="1">
    <source>
        <dbReference type="ARBA" id="ARBA00004651"/>
    </source>
</evidence>
<feature type="transmembrane region" description="Helical" evidence="6">
    <location>
        <begin position="684"/>
        <end position="701"/>
    </location>
</feature>
<reference evidence="10" key="1">
    <citation type="submission" date="2014-11" db="EMBL/GenBank/DDBJ databases">
        <title>Genome sequencing of Roseivirga sp. D-25.</title>
        <authorList>
            <person name="Selvaratnam C."/>
            <person name="Thevarajoo S."/>
            <person name="Goh K.M."/>
            <person name="Eee R."/>
            <person name="Chan K.-G."/>
            <person name="Chong C.S."/>
        </authorList>
    </citation>
    <scope>NUCLEOTIDE SEQUENCE [LARGE SCALE GENOMIC DNA]</scope>
    <source>
        <strain evidence="10">D-25</strain>
    </source>
</reference>
<dbReference type="PANTHER" id="PTHR30572:SF18">
    <property type="entry name" value="ABC-TYPE MACROLIDE FAMILY EXPORT SYSTEM PERMEASE COMPONENT 2"/>
    <property type="match status" value="1"/>
</dbReference>
<evidence type="ECO:0000256" key="3">
    <source>
        <dbReference type="ARBA" id="ARBA00022692"/>
    </source>
</evidence>
<dbReference type="InterPro" id="IPR050250">
    <property type="entry name" value="Macrolide_Exporter_MacB"/>
</dbReference>
<feature type="transmembrane region" description="Helical" evidence="6">
    <location>
        <begin position="299"/>
        <end position="328"/>
    </location>
</feature>
<keyword evidence="3 6" id="KW-0812">Transmembrane</keyword>
<accession>A0A0L8ANG9</accession>
<evidence type="ECO:0000313" key="10">
    <source>
        <dbReference type="Proteomes" id="UP000036908"/>
    </source>
</evidence>
<evidence type="ECO:0008006" key="11">
    <source>
        <dbReference type="Google" id="ProtNLM"/>
    </source>
</evidence>
<feature type="transmembrane region" description="Helical" evidence="6">
    <location>
        <begin position="252"/>
        <end position="278"/>
    </location>
</feature>
<dbReference type="Proteomes" id="UP000036908">
    <property type="component" value="Unassembled WGS sequence"/>
</dbReference>
<dbReference type="InterPro" id="IPR025857">
    <property type="entry name" value="MacB_PCD"/>
</dbReference>
<organism evidence="9 10">
    <name type="scientific">Roseivirga seohaensis subsp. aquiponti</name>
    <dbReference type="NCBI Taxonomy" id="1566026"/>
    <lineage>
        <taxon>Bacteria</taxon>
        <taxon>Pseudomonadati</taxon>
        <taxon>Bacteroidota</taxon>
        <taxon>Cytophagia</taxon>
        <taxon>Cytophagales</taxon>
        <taxon>Roseivirgaceae</taxon>
        <taxon>Roseivirga</taxon>
    </lineage>
</organism>
<sequence>MFCFLVTALYVRDEVTYDRWHKNADNIYMSSLELKKEDGTSFKVRPSDALMHALKEESTAVLDAVSISRNSYASYKVNNEWVRTDKLFFSSPSLFKVFDFGLKFGNEETALTDPSDIILSSAMAETLFPGFNPLGETLTFQNKGSFRIAGVLNPIPKNSHLKFDFLGPINAEISNYDYNKDNWLNGSGFSYFLLKEGHSPNELMADAKQILALHDVTQVADGLEFLKFSDLYLNGQTERYDAKNLFGGQSKYLYIFSLVGGLILFVACFNYINLTTALSFSKVKQMGIRKIMGASRSRLVLSQMVETFALSFCALIVALIGLELALPYAQPLIGKELDINFSQAPQLLLLPIAVLILVVVISGIYPAVSLSSFSISGVLRGVLPQSKVNILRKSLFVLQFMICTGLLITALVIRGQSDYLINLDKGYNEENIMTFSLYQEGRSLDYQTVRNALEAIPKIEKVTSSPLPMFAPPPPMMILVDGKPVPITIYSGAADQNFNELFELEVLEGTDFSNLPKSQLDSLVIINETAKKKLGLNPAVGAKMPNGRRVVGVVKDFHFSSAKNVIEPAMITYSANPRGPVQFKYRANNKEAVKAQVGLALNKLGVKADPNLTELEGFFSPAYQKESQLITIFDFLTLMVVSVAFLGLFALSSFENKLREKEVGIRKVLGASYLHLAQTLNKRFTWLIVLAFIAAVPLTYYGLEQWIAEFPYRLENLTPFFIQAIIMVGVLAITVLGLHSYFSVQKNPVDVLRSE</sequence>
<keyword evidence="2" id="KW-1003">Cell membrane</keyword>
<keyword evidence="5 6" id="KW-0472">Membrane</keyword>
<feature type="transmembrane region" description="Helical" evidence="6">
    <location>
        <begin position="394"/>
        <end position="413"/>
    </location>
</feature>
<proteinExistence type="predicted"/>
<evidence type="ECO:0000259" key="8">
    <source>
        <dbReference type="Pfam" id="PF12704"/>
    </source>
</evidence>
<feature type="domain" description="ABC3 transporter permease C-terminal" evidence="7">
    <location>
        <begin position="636"/>
        <end position="738"/>
    </location>
</feature>
<dbReference type="AlphaFoldDB" id="A0A0L8ANG9"/>
<evidence type="ECO:0000256" key="6">
    <source>
        <dbReference type="SAM" id="Phobius"/>
    </source>
</evidence>
<dbReference type="GO" id="GO:0005886">
    <property type="term" value="C:plasma membrane"/>
    <property type="evidence" value="ECO:0007669"/>
    <property type="project" value="UniProtKB-SubCell"/>
</dbReference>